<comment type="caution">
    <text evidence="1">The sequence shown here is derived from an EMBL/GenBank/DDBJ whole genome shotgun (WGS) entry which is preliminary data.</text>
</comment>
<organism evidence="1 2">
    <name type="scientific">Dreissena polymorpha</name>
    <name type="common">Zebra mussel</name>
    <name type="synonym">Mytilus polymorpha</name>
    <dbReference type="NCBI Taxonomy" id="45954"/>
    <lineage>
        <taxon>Eukaryota</taxon>
        <taxon>Metazoa</taxon>
        <taxon>Spiralia</taxon>
        <taxon>Lophotrochozoa</taxon>
        <taxon>Mollusca</taxon>
        <taxon>Bivalvia</taxon>
        <taxon>Autobranchia</taxon>
        <taxon>Heteroconchia</taxon>
        <taxon>Euheterodonta</taxon>
        <taxon>Imparidentia</taxon>
        <taxon>Neoheterodontei</taxon>
        <taxon>Myida</taxon>
        <taxon>Dreissenoidea</taxon>
        <taxon>Dreissenidae</taxon>
        <taxon>Dreissena</taxon>
    </lineage>
</organism>
<accession>A0A9D4QQ92</accession>
<dbReference type="EMBL" id="JAIWYP010000004">
    <property type="protein sequence ID" value="KAH3838350.1"/>
    <property type="molecule type" value="Genomic_DNA"/>
</dbReference>
<proteinExistence type="predicted"/>
<evidence type="ECO:0000313" key="1">
    <source>
        <dbReference type="EMBL" id="KAH3838350.1"/>
    </source>
</evidence>
<evidence type="ECO:0000313" key="2">
    <source>
        <dbReference type="Proteomes" id="UP000828390"/>
    </source>
</evidence>
<name>A0A9D4QQ92_DREPO</name>
<reference evidence="1" key="1">
    <citation type="journal article" date="2019" name="bioRxiv">
        <title>The Genome of the Zebra Mussel, Dreissena polymorpha: A Resource for Invasive Species Research.</title>
        <authorList>
            <person name="McCartney M.A."/>
            <person name="Auch B."/>
            <person name="Kono T."/>
            <person name="Mallez S."/>
            <person name="Zhang Y."/>
            <person name="Obille A."/>
            <person name="Becker A."/>
            <person name="Abrahante J.E."/>
            <person name="Garbe J."/>
            <person name="Badalamenti J.P."/>
            <person name="Herman A."/>
            <person name="Mangelson H."/>
            <person name="Liachko I."/>
            <person name="Sullivan S."/>
            <person name="Sone E.D."/>
            <person name="Koren S."/>
            <person name="Silverstein K.A.T."/>
            <person name="Beckman K.B."/>
            <person name="Gohl D.M."/>
        </authorList>
    </citation>
    <scope>NUCLEOTIDE SEQUENCE</scope>
    <source>
        <strain evidence="1">Duluth1</strain>
        <tissue evidence="1">Whole animal</tissue>
    </source>
</reference>
<reference evidence="1" key="2">
    <citation type="submission" date="2020-11" db="EMBL/GenBank/DDBJ databases">
        <authorList>
            <person name="McCartney M.A."/>
            <person name="Auch B."/>
            <person name="Kono T."/>
            <person name="Mallez S."/>
            <person name="Becker A."/>
            <person name="Gohl D.M."/>
            <person name="Silverstein K.A.T."/>
            <person name="Koren S."/>
            <person name="Bechman K.B."/>
            <person name="Herman A."/>
            <person name="Abrahante J.E."/>
            <person name="Garbe J."/>
        </authorList>
    </citation>
    <scope>NUCLEOTIDE SEQUENCE</scope>
    <source>
        <strain evidence="1">Duluth1</strain>
        <tissue evidence="1">Whole animal</tissue>
    </source>
</reference>
<dbReference type="Proteomes" id="UP000828390">
    <property type="component" value="Unassembled WGS sequence"/>
</dbReference>
<keyword evidence="2" id="KW-1185">Reference proteome</keyword>
<gene>
    <name evidence="1" type="ORF">DPMN_111758</name>
</gene>
<sequence>MRHDTTENFSFNHKTVDLYLLHMGSIVVNYLFYAVSHRTTGAADAIIVCPDSIVQ</sequence>
<dbReference type="AlphaFoldDB" id="A0A9D4QQ92"/>
<protein>
    <submittedName>
        <fullName evidence="1">Uncharacterized protein</fullName>
    </submittedName>
</protein>